<dbReference type="InterPro" id="IPR011856">
    <property type="entry name" value="tRNA_endonuc-like_dom_sf"/>
</dbReference>
<evidence type="ECO:0000313" key="1">
    <source>
        <dbReference type="EMBL" id="MBA1275817.1"/>
    </source>
</evidence>
<gene>
    <name evidence="1" type="ORF">G7026_20950</name>
</gene>
<name>A0ABR5Z6G9_9GAMM</name>
<dbReference type="EMBL" id="JAAMRF010000012">
    <property type="protein sequence ID" value="MBA1275817.1"/>
    <property type="molecule type" value="Genomic_DNA"/>
</dbReference>
<protein>
    <recommendedName>
        <fullName evidence="3">PD(D/E)XK endonuclease domain-containing protein</fullName>
    </recommendedName>
</protein>
<reference evidence="1 2" key="1">
    <citation type="submission" date="2020-02" db="EMBL/GenBank/DDBJ databases">
        <title>Synteny-based analysis reveals conserved mechanism for high triclosan tolerance in Pseudomonas, as well as instances of horizontal transfer.</title>
        <authorList>
            <person name="Mcfarland A.G."/>
            <person name="Bertucci H.K."/>
            <person name="Litmann E."/>
            <person name="Shen J."/>
            <person name="Huttenhower C."/>
            <person name="Hartmann E.M."/>
        </authorList>
    </citation>
    <scope>NUCLEOTIDE SEQUENCE [LARGE SCALE GENOMIC DNA]</scope>
    <source>
        <strain evidence="1 2">115A1</strain>
    </source>
</reference>
<sequence>MSKHTVHSSYREKLLEHLFVSELLKRSWCLDRCDLEVAKPEVDNAGYDIILEAHGHTRHVQLKASFQGSSTPKQKVNLRLAEKPSGCVVWIYFEEETLALGPYLYFGGEPGQPLPSLAGTKVAKHTKAEHTGKKAERPNIRELNRGEFTAFDSLEGIYTALFGAAPAPL</sequence>
<proteinExistence type="predicted"/>
<evidence type="ECO:0008006" key="3">
    <source>
        <dbReference type="Google" id="ProtNLM"/>
    </source>
</evidence>
<comment type="caution">
    <text evidence="1">The sequence shown here is derived from an EMBL/GenBank/DDBJ whole genome shotgun (WGS) entry which is preliminary data.</text>
</comment>
<dbReference type="Proteomes" id="UP000786387">
    <property type="component" value="Unassembled WGS sequence"/>
</dbReference>
<dbReference type="RefSeq" id="WP_134536067.1">
    <property type="nucleotide sequence ID" value="NZ_JAAMRF010000012.1"/>
</dbReference>
<evidence type="ECO:0000313" key="2">
    <source>
        <dbReference type="Proteomes" id="UP000786387"/>
    </source>
</evidence>
<accession>A0ABR5Z6G9</accession>
<keyword evidence="2" id="KW-1185">Reference proteome</keyword>
<dbReference type="Gene3D" id="3.40.1350.10">
    <property type="match status" value="1"/>
</dbReference>
<organism evidence="1 2">
    <name type="scientific">Stutzerimonas azotifigens</name>
    <dbReference type="NCBI Taxonomy" id="291995"/>
    <lineage>
        <taxon>Bacteria</taxon>
        <taxon>Pseudomonadati</taxon>
        <taxon>Pseudomonadota</taxon>
        <taxon>Gammaproteobacteria</taxon>
        <taxon>Pseudomonadales</taxon>
        <taxon>Pseudomonadaceae</taxon>
        <taxon>Stutzerimonas</taxon>
    </lineage>
</organism>